<name>A0AAD7ACJ2_9AGAR</name>
<evidence type="ECO:0000313" key="1">
    <source>
        <dbReference type="EMBL" id="KAJ7355235.1"/>
    </source>
</evidence>
<sequence>GVKGPQSRYNNEPIPQNPNIRRFVFEYAQNYDEFLGTLIANGITASGVKTTMAAFDLHIVGSVVSYEGWKISPSLIQRILDWPVPSSVSEVRSFLGLAG</sequence>
<dbReference type="AlphaFoldDB" id="A0AAD7ACJ2"/>
<comment type="caution">
    <text evidence="1">The sequence shown here is derived from an EMBL/GenBank/DDBJ whole genome shotgun (WGS) entry which is preliminary data.</text>
</comment>
<dbReference type="EMBL" id="JARIHO010000009">
    <property type="protein sequence ID" value="KAJ7355235.1"/>
    <property type="molecule type" value="Genomic_DNA"/>
</dbReference>
<proteinExistence type="predicted"/>
<feature type="non-terminal residue" evidence="1">
    <location>
        <position position="99"/>
    </location>
</feature>
<protein>
    <submittedName>
        <fullName evidence="1">Uncharacterized protein</fullName>
    </submittedName>
</protein>
<evidence type="ECO:0000313" key="2">
    <source>
        <dbReference type="Proteomes" id="UP001218218"/>
    </source>
</evidence>
<feature type="non-terminal residue" evidence="1">
    <location>
        <position position="1"/>
    </location>
</feature>
<organism evidence="1 2">
    <name type="scientific">Mycena albidolilacea</name>
    <dbReference type="NCBI Taxonomy" id="1033008"/>
    <lineage>
        <taxon>Eukaryota</taxon>
        <taxon>Fungi</taxon>
        <taxon>Dikarya</taxon>
        <taxon>Basidiomycota</taxon>
        <taxon>Agaricomycotina</taxon>
        <taxon>Agaricomycetes</taxon>
        <taxon>Agaricomycetidae</taxon>
        <taxon>Agaricales</taxon>
        <taxon>Marasmiineae</taxon>
        <taxon>Mycenaceae</taxon>
        <taxon>Mycena</taxon>
    </lineage>
</organism>
<keyword evidence="2" id="KW-1185">Reference proteome</keyword>
<accession>A0AAD7ACJ2</accession>
<gene>
    <name evidence="1" type="ORF">DFH08DRAFT_671452</name>
</gene>
<dbReference type="SUPFAM" id="SSF56672">
    <property type="entry name" value="DNA/RNA polymerases"/>
    <property type="match status" value="1"/>
</dbReference>
<dbReference type="InterPro" id="IPR043502">
    <property type="entry name" value="DNA/RNA_pol_sf"/>
</dbReference>
<dbReference type="Proteomes" id="UP001218218">
    <property type="component" value="Unassembled WGS sequence"/>
</dbReference>
<reference evidence="1" key="1">
    <citation type="submission" date="2023-03" db="EMBL/GenBank/DDBJ databases">
        <title>Massive genome expansion in bonnet fungi (Mycena s.s.) driven by repeated elements and novel gene families across ecological guilds.</title>
        <authorList>
            <consortium name="Lawrence Berkeley National Laboratory"/>
            <person name="Harder C.B."/>
            <person name="Miyauchi S."/>
            <person name="Viragh M."/>
            <person name="Kuo A."/>
            <person name="Thoen E."/>
            <person name="Andreopoulos B."/>
            <person name="Lu D."/>
            <person name="Skrede I."/>
            <person name="Drula E."/>
            <person name="Henrissat B."/>
            <person name="Morin E."/>
            <person name="Kohler A."/>
            <person name="Barry K."/>
            <person name="LaButti K."/>
            <person name="Morin E."/>
            <person name="Salamov A."/>
            <person name="Lipzen A."/>
            <person name="Mereny Z."/>
            <person name="Hegedus B."/>
            <person name="Baldrian P."/>
            <person name="Stursova M."/>
            <person name="Weitz H."/>
            <person name="Taylor A."/>
            <person name="Grigoriev I.V."/>
            <person name="Nagy L.G."/>
            <person name="Martin F."/>
            <person name="Kauserud H."/>
        </authorList>
    </citation>
    <scope>NUCLEOTIDE SEQUENCE</scope>
    <source>
        <strain evidence="1">CBHHK002</strain>
    </source>
</reference>